<dbReference type="InterPro" id="IPR013785">
    <property type="entry name" value="Aldolase_TIM"/>
</dbReference>
<sequence length="352" mass="40192">MAFLDLNIKLIQPHTLSLIVTYQCTSACPNCCFNCSPVKSKKMTYEDIIYYIDLSVREFPSLKTVVFTGGECTLIGIQRLAICIKYATDKGLRTRIVTNGHWGTTLLKATNILKNLALSGLKEVNLSTGDEHASFVPIDRIFNVVVASQEIKEITSVIVSIEDNSSHHLSINTIKRKFNEFTERENLSDIDKRVVFISSPWCVFNKVKVYYEENAFEKVDTPTKTKRQFTGCDNIFTGININCDGQLLCCCGLAAEYSPFLKSGDIKHHNSIKTLYNRLFDDFLKIWLYTSGPENIISYLEKKQLKENNEHPCIHCLRLLFNVSYIEKMTKLDKSLIHREIFKFNLKAAPII</sequence>
<dbReference type="SUPFAM" id="SSF102114">
    <property type="entry name" value="Radical SAM enzymes"/>
    <property type="match status" value="1"/>
</dbReference>
<dbReference type="CDD" id="cd01335">
    <property type="entry name" value="Radical_SAM"/>
    <property type="match status" value="1"/>
</dbReference>
<evidence type="ECO:0000259" key="6">
    <source>
        <dbReference type="Pfam" id="PF04055"/>
    </source>
</evidence>
<evidence type="ECO:0000256" key="3">
    <source>
        <dbReference type="ARBA" id="ARBA00022723"/>
    </source>
</evidence>
<evidence type="ECO:0000256" key="4">
    <source>
        <dbReference type="ARBA" id="ARBA00023004"/>
    </source>
</evidence>
<dbReference type="InterPro" id="IPR007197">
    <property type="entry name" value="rSAM"/>
</dbReference>
<name>A0A1D3UUJ5_TANFO</name>
<keyword evidence="2" id="KW-0949">S-adenosyl-L-methionine</keyword>
<evidence type="ECO:0000256" key="5">
    <source>
        <dbReference type="ARBA" id="ARBA00023014"/>
    </source>
</evidence>
<accession>A0A1D3UUJ5</accession>
<protein>
    <recommendedName>
        <fullName evidence="6">Radical SAM core domain-containing protein</fullName>
    </recommendedName>
</protein>
<keyword evidence="3" id="KW-0479">Metal-binding</keyword>
<evidence type="ECO:0000313" key="7">
    <source>
        <dbReference type="EMBL" id="SCQ24674.1"/>
    </source>
</evidence>
<dbReference type="PANTHER" id="PTHR11228:SF7">
    <property type="entry name" value="PQQA PEPTIDE CYCLASE"/>
    <property type="match status" value="1"/>
</dbReference>
<evidence type="ECO:0000256" key="2">
    <source>
        <dbReference type="ARBA" id="ARBA00022691"/>
    </source>
</evidence>
<evidence type="ECO:0000256" key="1">
    <source>
        <dbReference type="ARBA" id="ARBA00001966"/>
    </source>
</evidence>
<dbReference type="InterPro" id="IPR050377">
    <property type="entry name" value="Radical_SAM_PqqE_MftC-like"/>
</dbReference>
<reference evidence="7 8" key="1">
    <citation type="submission" date="2016-09" db="EMBL/GenBank/DDBJ databases">
        <authorList>
            <person name="Capua I."/>
            <person name="De Benedictis P."/>
            <person name="Joannis T."/>
            <person name="Lombin L.H."/>
            <person name="Cattoli G."/>
        </authorList>
    </citation>
    <scope>NUCLEOTIDE SEQUENCE [LARGE SCALE GENOMIC DNA]</scope>
    <source>
        <strain evidence="7 8">UB20</strain>
    </source>
</reference>
<dbReference type="InterPro" id="IPR058240">
    <property type="entry name" value="rSAM_sf"/>
</dbReference>
<keyword evidence="5" id="KW-0411">Iron-sulfur</keyword>
<dbReference type="RefSeq" id="WP_369492320.1">
    <property type="nucleotide sequence ID" value="NZ_FMMM01000082.1"/>
</dbReference>
<keyword evidence="4" id="KW-0408">Iron</keyword>
<organism evidence="7 8">
    <name type="scientific">Tannerella forsythia</name>
    <name type="common">Bacteroides forsythus</name>
    <dbReference type="NCBI Taxonomy" id="28112"/>
    <lineage>
        <taxon>Bacteria</taxon>
        <taxon>Pseudomonadati</taxon>
        <taxon>Bacteroidota</taxon>
        <taxon>Bacteroidia</taxon>
        <taxon>Bacteroidales</taxon>
        <taxon>Tannerellaceae</taxon>
        <taxon>Tannerella</taxon>
    </lineage>
</organism>
<gene>
    <name evidence="7" type="ORF">TFUB20_02631</name>
</gene>
<dbReference type="Proteomes" id="UP000182057">
    <property type="component" value="Unassembled WGS sequence"/>
</dbReference>
<dbReference type="PANTHER" id="PTHR11228">
    <property type="entry name" value="RADICAL SAM DOMAIN PROTEIN"/>
    <property type="match status" value="1"/>
</dbReference>
<dbReference type="EMBL" id="FMMM01000082">
    <property type="protein sequence ID" value="SCQ24674.1"/>
    <property type="molecule type" value="Genomic_DNA"/>
</dbReference>
<dbReference type="Pfam" id="PF04055">
    <property type="entry name" value="Radical_SAM"/>
    <property type="match status" value="1"/>
</dbReference>
<dbReference type="GO" id="GO:0046872">
    <property type="term" value="F:metal ion binding"/>
    <property type="evidence" value="ECO:0007669"/>
    <property type="project" value="UniProtKB-KW"/>
</dbReference>
<comment type="cofactor">
    <cofactor evidence="1">
        <name>[4Fe-4S] cluster</name>
        <dbReference type="ChEBI" id="CHEBI:49883"/>
    </cofactor>
</comment>
<dbReference type="Gene3D" id="3.20.20.70">
    <property type="entry name" value="Aldolase class I"/>
    <property type="match status" value="1"/>
</dbReference>
<feature type="domain" description="Radical SAM core" evidence="6">
    <location>
        <begin position="19"/>
        <end position="127"/>
    </location>
</feature>
<dbReference type="GO" id="GO:0003824">
    <property type="term" value="F:catalytic activity"/>
    <property type="evidence" value="ECO:0007669"/>
    <property type="project" value="InterPro"/>
</dbReference>
<dbReference type="GO" id="GO:0051536">
    <property type="term" value="F:iron-sulfur cluster binding"/>
    <property type="evidence" value="ECO:0007669"/>
    <property type="project" value="UniProtKB-KW"/>
</dbReference>
<proteinExistence type="predicted"/>
<dbReference type="AlphaFoldDB" id="A0A1D3UUJ5"/>
<evidence type="ECO:0000313" key="8">
    <source>
        <dbReference type="Proteomes" id="UP000182057"/>
    </source>
</evidence>